<dbReference type="InterPro" id="IPR007208">
    <property type="entry name" value="MrpF/PhaF-like"/>
</dbReference>
<organism evidence="9 10">
    <name type="scientific">Candidatus Sediminicultor quintus</name>
    <dbReference type="NCBI Taxonomy" id="1797291"/>
    <lineage>
        <taxon>Bacteria</taxon>
        <taxon>Pseudomonadati</taxon>
        <taxon>Atribacterota</taxon>
        <taxon>Candidatus Phoenicimicrobiia</taxon>
        <taxon>Candidatus Pheonicimicrobiales</taxon>
        <taxon>Candidatus Phoenicimicrobiaceae</taxon>
        <taxon>Candidatus Sediminicultor</taxon>
    </lineage>
</organism>
<keyword evidence="5 8" id="KW-0812">Transmembrane</keyword>
<keyword evidence="6 8" id="KW-1133">Transmembrane helix</keyword>
<dbReference type="GO" id="GO:0015385">
    <property type="term" value="F:sodium:proton antiporter activity"/>
    <property type="evidence" value="ECO:0007669"/>
    <property type="project" value="TreeGrafter"/>
</dbReference>
<evidence type="ECO:0000256" key="2">
    <source>
        <dbReference type="ARBA" id="ARBA00009212"/>
    </source>
</evidence>
<accession>A0A1F5ACQ8</accession>
<dbReference type="PANTHER" id="PTHR34702:SF1">
    <property type="entry name" value="NA(+)_H(+) ANTIPORTER SUBUNIT F"/>
    <property type="match status" value="1"/>
</dbReference>
<dbReference type="Pfam" id="PF04066">
    <property type="entry name" value="MrpF_PhaF"/>
    <property type="match status" value="1"/>
</dbReference>
<dbReference type="GO" id="GO:0005886">
    <property type="term" value="C:plasma membrane"/>
    <property type="evidence" value="ECO:0007669"/>
    <property type="project" value="UniProtKB-SubCell"/>
</dbReference>
<dbReference type="AlphaFoldDB" id="A0A1F5ACQ8"/>
<evidence type="ECO:0000256" key="6">
    <source>
        <dbReference type="ARBA" id="ARBA00022989"/>
    </source>
</evidence>
<dbReference type="STRING" id="1797291.A2V47_00755"/>
<evidence type="ECO:0000256" key="8">
    <source>
        <dbReference type="SAM" id="Phobius"/>
    </source>
</evidence>
<evidence type="ECO:0000256" key="3">
    <source>
        <dbReference type="ARBA" id="ARBA00022448"/>
    </source>
</evidence>
<evidence type="ECO:0000313" key="9">
    <source>
        <dbReference type="EMBL" id="OGD15704.1"/>
    </source>
</evidence>
<feature type="transmembrane region" description="Helical" evidence="8">
    <location>
        <begin position="31"/>
        <end position="51"/>
    </location>
</feature>
<evidence type="ECO:0000256" key="1">
    <source>
        <dbReference type="ARBA" id="ARBA00004651"/>
    </source>
</evidence>
<keyword evidence="7 8" id="KW-0472">Membrane</keyword>
<evidence type="ECO:0000313" key="10">
    <source>
        <dbReference type="Proteomes" id="UP000177701"/>
    </source>
</evidence>
<feature type="transmembrane region" description="Helical" evidence="8">
    <location>
        <begin position="57"/>
        <end position="80"/>
    </location>
</feature>
<feature type="transmembrane region" description="Helical" evidence="8">
    <location>
        <begin position="6"/>
        <end position="24"/>
    </location>
</feature>
<comment type="caution">
    <text evidence="9">The sequence shown here is derived from an EMBL/GenBank/DDBJ whole genome shotgun (WGS) entry which is preliminary data.</text>
</comment>
<protein>
    <recommendedName>
        <fullName evidence="11">Cation:proton antiporter</fullName>
    </recommendedName>
</protein>
<dbReference type="EMBL" id="MEYH01000049">
    <property type="protein sequence ID" value="OGD15704.1"/>
    <property type="molecule type" value="Genomic_DNA"/>
</dbReference>
<comment type="similarity">
    <text evidence="2">Belongs to the CPA3 antiporters (TC 2.A.63) subunit F family.</text>
</comment>
<evidence type="ECO:0000256" key="7">
    <source>
        <dbReference type="ARBA" id="ARBA00023136"/>
    </source>
</evidence>
<evidence type="ECO:0000256" key="5">
    <source>
        <dbReference type="ARBA" id="ARBA00022692"/>
    </source>
</evidence>
<reference evidence="9 10" key="1">
    <citation type="journal article" date="2016" name="Nat. Commun.">
        <title>Thousands of microbial genomes shed light on interconnected biogeochemical processes in an aquifer system.</title>
        <authorList>
            <person name="Anantharaman K."/>
            <person name="Brown C.T."/>
            <person name="Hug L.A."/>
            <person name="Sharon I."/>
            <person name="Castelle C.J."/>
            <person name="Probst A.J."/>
            <person name="Thomas B.C."/>
            <person name="Singh A."/>
            <person name="Wilkins M.J."/>
            <person name="Karaoz U."/>
            <person name="Brodie E.L."/>
            <person name="Williams K.H."/>
            <person name="Hubbard S.S."/>
            <person name="Banfield J.F."/>
        </authorList>
    </citation>
    <scope>NUCLEOTIDE SEQUENCE [LARGE SCALE GENOMIC DNA]</scope>
</reference>
<proteinExistence type="inferred from homology"/>
<keyword evidence="4" id="KW-1003">Cell membrane</keyword>
<name>A0A1F5ACQ8_9BACT</name>
<keyword evidence="3" id="KW-0813">Transport</keyword>
<dbReference type="PANTHER" id="PTHR34702">
    <property type="entry name" value="NA(+)/H(+) ANTIPORTER SUBUNIT F1"/>
    <property type="match status" value="1"/>
</dbReference>
<sequence>MTAVTIIITVLGITASLALYRVIFGPTPWDRLIAVNLISSKVVMIMVAAAVLFERRIYLDVALVYAIIGFVSIIAISKFLEGEDTDRK</sequence>
<evidence type="ECO:0008006" key="11">
    <source>
        <dbReference type="Google" id="ProtNLM"/>
    </source>
</evidence>
<dbReference type="Proteomes" id="UP000177701">
    <property type="component" value="Unassembled WGS sequence"/>
</dbReference>
<gene>
    <name evidence="9" type="ORF">A2V47_00755</name>
</gene>
<comment type="subcellular location">
    <subcellularLocation>
        <location evidence="1">Cell membrane</location>
        <topology evidence="1">Multi-pass membrane protein</topology>
    </subcellularLocation>
</comment>
<evidence type="ECO:0000256" key="4">
    <source>
        <dbReference type="ARBA" id="ARBA00022475"/>
    </source>
</evidence>